<evidence type="ECO:0000313" key="2">
    <source>
        <dbReference type="EMBL" id="CAF9923269.1"/>
    </source>
</evidence>
<feature type="region of interest" description="Disordered" evidence="1">
    <location>
        <begin position="518"/>
        <end position="545"/>
    </location>
</feature>
<organism evidence="2 3">
    <name type="scientific">Gomphillus americanus</name>
    <dbReference type="NCBI Taxonomy" id="1940652"/>
    <lineage>
        <taxon>Eukaryota</taxon>
        <taxon>Fungi</taxon>
        <taxon>Dikarya</taxon>
        <taxon>Ascomycota</taxon>
        <taxon>Pezizomycotina</taxon>
        <taxon>Lecanoromycetes</taxon>
        <taxon>OSLEUM clade</taxon>
        <taxon>Ostropomycetidae</taxon>
        <taxon>Ostropales</taxon>
        <taxon>Graphidaceae</taxon>
        <taxon>Gomphilloideae</taxon>
        <taxon>Gomphillus</taxon>
    </lineage>
</organism>
<feature type="region of interest" description="Disordered" evidence="1">
    <location>
        <begin position="260"/>
        <end position="297"/>
    </location>
</feature>
<feature type="region of interest" description="Disordered" evidence="1">
    <location>
        <begin position="558"/>
        <end position="591"/>
    </location>
</feature>
<feature type="compositionally biased region" description="Polar residues" evidence="1">
    <location>
        <begin position="532"/>
        <end position="543"/>
    </location>
</feature>
<dbReference type="AlphaFoldDB" id="A0A8H3FEU3"/>
<protein>
    <submittedName>
        <fullName evidence="2">Uncharacterized protein</fullName>
    </submittedName>
</protein>
<name>A0A8H3FEU3_9LECA</name>
<comment type="caution">
    <text evidence="2">The sequence shown here is derived from an EMBL/GenBank/DDBJ whole genome shotgun (WGS) entry which is preliminary data.</text>
</comment>
<feature type="compositionally biased region" description="Low complexity" evidence="1">
    <location>
        <begin position="1"/>
        <end position="11"/>
    </location>
</feature>
<accession>A0A8H3FEU3</accession>
<keyword evidence="3" id="KW-1185">Reference proteome</keyword>
<feature type="region of interest" description="Disordered" evidence="1">
    <location>
        <begin position="1"/>
        <end position="24"/>
    </location>
</feature>
<dbReference type="EMBL" id="CAJPDQ010000019">
    <property type="protein sequence ID" value="CAF9923269.1"/>
    <property type="molecule type" value="Genomic_DNA"/>
</dbReference>
<dbReference type="Proteomes" id="UP000664169">
    <property type="component" value="Unassembled WGS sequence"/>
</dbReference>
<feature type="region of interest" description="Disordered" evidence="1">
    <location>
        <begin position="351"/>
        <end position="378"/>
    </location>
</feature>
<reference evidence="2" key="1">
    <citation type="submission" date="2021-03" db="EMBL/GenBank/DDBJ databases">
        <authorList>
            <person name="Tagirdzhanova G."/>
        </authorList>
    </citation>
    <scope>NUCLEOTIDE SEQUENCE</scope>
</reference>
<proteinExistence type="predicted"/>
<sequence>MVGKTRAQAAKAARKSVQDTSTPPDDIQIRLEEVVAYFEVQVENGGPIDVTKDAHNKVNEIVEHCEKTRDHINQSSVEDLLLYIKAKTMAKNLSPDALVCLLNLLVASGPGEHRIRGLDILLDASPHNNEALACMTSIGSSDGSGLEIDAIEAAVRKSLQERTQLEGNNGETLKVIITLLAEILKPAPVLTTESPLDASNLIYKMGDHSINIDLNGKRKRDEIPDSFEDQSMFDFPIDDCPEDNWPSPGLELDKPVVCHRKSQSKSTPKVHMNQKKQRKRLKRVTETGSPLPMIEGPTRLNSKLAKLYSPELGWQENLLDAIDKDKLHDIGEKPQQMTNMIEVPKDIGLDSQTLKNSDHSTSQKAKQFEGSKSPNGCYEIQDFQTHEVQPRISTPARRFSSQESMTVQGDQLVFDQYLDFDGGITVLSKYPENIFSSPERPVPVGDTHLNENLIVDSDVQRSVLPQSNVLPLDSGNGIPQTVTSPVVVADTKPQDLREGRASSACAVILTKHKAVSRLASPSDGHSDGCSASPISTNVANGHQPSPAVYSAAKTVRTPVTARASGKSEPVESSVNQTTTINDDQGRQDANSDTCCNPTGKSVSLLQVQQLVATEVEKAVKGIGAYLCSVSYHDLALAQSSSKKMKATYSIRSKDIAHQDRISRDLGSQIMVSGKPHERCKISKASQLPCSLQRRSPNMAATVDLDGTLQDHAAEFDVPINSSGIAQNVDISSSTIDSNLSSPSTLIAAPSDVSQQILEQVQDLKPDIKPVVLQAITLLINAFRPLNGTRELLNRAAENFSTTLGKGIINQMDTALDQAYQRKLETSLSQLGTSIDELEKLQTSYEHQNDLPLQQFEKHSKPIALIDLAVSSLGKQTVC</sequence>
<feature type="compositionally biased region" description="Polar residues" evidence="1">
    <location>
        <begin position="570"/>
        <end position="591"/>
    </location>
</feature>
<gene>
    <name evidence="2" type="ORF">GOMPHAMPRED_002794</name>
</gene>
<evidence type="ECO:0000256" key="1">
    <source>
        <dbReference type="SAM" id="MobiDB-lite"/>
    </source>
</evidence>
<feature type="compositionally biased region" description="Polar residues" evidence="1">
    <location>
        <begin position="351"/>
        <end position="374"/>
    </location>
</feature>
<evidence type="ECO:0000313" key="3">
    <source>
        <dbReference type="Proteomes" id="UP000664169"/>
    </source>
</evidence>
<feature type="compositionally biased region" description="Basic residues" evidence="1">
    <location>
        <begin position="272"/>
        <end position="282"/>
    </location>
</feature>